<dbReference type="AlphaFoldDB" id="A0A074XGM7"/>
<dbReference type="RefSeq" id="XP_013427961.1">
    <property type="nucleotide sequence ID" value="XM_013572507.1"/>
</dbReference>
<accession>A0A074XGM7</accession>
<feature type="transmembrane region" description="Helical" evidence="1">
    <location>
        <begin position="407"/>
        <end position="428"/>
    </location>
</feature>
<keyword evidence="1" id="KW-1133">Transmembrane helix</keyword>
<dbReference type="EMBL" id="KL584708">
    <property type="protein sequence ID" value="KEQ73746.1"/>
    <property type="molecule type" value="Genomic_DNA"/>
</dbReference>
<keyword evidence="1" id="KW-0812">Transmembrane</keyword>
<dbReference type="OrthoDB" id="9451547at2759"/>
<dbReference type="PANTHER" id="PTHR35043:SF7">
    <property type="entry name" value="TRANSCRIPTION FACTOR DOMAIN-CONTAINING PROTEIN"/>
    <property type="match status" value="1"/>
</dbReference>
<keyword evidence="3" id="KW-1185">Reference proteome</keyword>
<evidence type="ECO:0000256" key="1">
    <source>
        <dbReference type="SAM" id="Phobius"/>
    </source>
</evidence>
<keyword evidence="1" id="KW-0472">Membrane</keyword>
<name>A0A074XGM7_9PEZI</name>
<feature type="transmembrane region" description="Helical" evidence="1">
    <location>
        <begin position="344"/>
        <end position="364"/>
    </location>
</feature>
<dbReference type="GeneID" id="25410263"/>
<evidence type="ECO:0000313" key="3">
    <source>
        <dbReference type="Proteomes" id="UP000027730"/>
    </source>
</evidence>
<sequence length="456" mass="51320">SHAMLVFQTNCTLPASTTTFVESPNVRGTLDILWSCLGVLLLCTWSIQHLAIPNQCRPRSMRQRINKFFVELGIKLRWMLVTLIAPELLCGVAAEEWLSACRSAKSISQRAKDDGVDWTSSHGFFAQMGGFRLRFRKVDAQEPRRISSIAKDSLLEKRSIAAPFQEPLLGRLSFPHANSWGHHAETSSTVGSERDSVLKSPVNVAIREKSFKSLARKYGIIETFPNMSKEDLDAISNSDGLAKALAVCQVLWLIIQMISRAASSLAVCQLEVATGAFAITTFSTYICLWQKPQGVSRPIYLEAVRRPTIGEAWELAQCGLEETSSLLYRARSWRQSREHLKARAFSNTIMLICATALGAVHCAAWNFEFPNRVEMWAWRGCALGSTMLPLFLLAWHELYLRYAFTKHIVFSVVILVGFMLYGFTRLFIMVEMFRCLSYLPVEAFVTTWTINLPGIS</sequence>
<dbReference type="PANTHER" id="PTHR35043">
    <property type="entry name" value="TRANSCRIPTION FACTOR DOMAIN-CONTAINING PROTEIN"/>
    <property type="match status" value="1"/>
</dbReference>
<feature type="transmembrane region" description="Helical" evidence="1">
    <location>
        <begin position="32"/>
        <end position="52"/>
    </location>
</feature>
<feature type="non-terminal residue" evidence="2">
    <location>
        <position position="1"/>
    </location>
</feature>
<gene>
    <name evidence="2" type="ORF">M436DRAFT_45031</name>
</gene>
<dbReference type="HOGENOM" id="CLU_022883_4_1_1"/>
<feature type="transmembrane region" description="Helical" evidence="1">
    <location>
        <begin position="376"/>
        <end position="395"/>
    </location>
</feature>
<organism evidence="2 3">
    <name type="scientific">Aureobasidium namibiae CBS 147.97</name>
    <dbReference type="NCBI Taxonomy" id="1043004"/>
    <lineage>
        <taxon>Eukaryota</taxon>
        <taxon>Fungi</taxon>
        <taxon>Dikarya</taxon>
        <taxon>Ascomycota</taxon>
        <taxon>Pezizomycotina</taxon>
        <taxon>Dothideomycetes</taxon>
        <taxon>Dothideomycetidae</taxon>
        <taxon>Dothideales</taxon>
        <taxon>Saccotheciaceae</taxon>
        <taxon>Aureobasidium</taxon>
    </lineage>
</organism>
<dbReference type="STRING" id="1043004.A0A074XGM7"/>
<reference evidence="2 3" key="1">
    <citation type="journal article" date="2014" name="BMC Genomics">
        <title>Genome sequencing of four Aureobasidium pullulans varieties: biotechnological potential, stress tolerance, and description of new species.</title>
        <authorList>
            <person name="Gostin Ar C."/>
            <person name="Ohm R.A."/>
            <person name="Kogej T."/>
            <person name="Sonjak S."/>
            <person name="Turk M."/>
            <person name="Zajc J."/>
            <person name="Zalar P."/>
            <person name="Grube M."/>
            <person name="Sun H."/>
            <person name="Han J."/>
            <person name="Sharma A."/>
            <person name="Chiniquy J."/>
            <person name="Ngan C.Y."/>
            <person name="Lipzen A."/>
            <person name="Barry K."/>
            <person name="Grigoriev I.V."/>
            <person name="Gunde-Cimerman N."/>
        </authorList>
    </citation>
    <scope>NUCLEOTIDE SEQUENCE [LARGE SCALE GENOMIC DNA]</scope>
    <source>
        <strain evidence="2 3">CBS 147.97</strain>
    </source>
</reference>
<protein>
    <submittedName>
        <fullName evidence="2">Uncharacterized protein</fullName>
    </submittedName>
</protein>
<proteinExistence type="predicted"/>
<dbReference type="Proteomes" id="UP000027730">
    <property type="component" value="Unassembled WGS sequence"/>
</dbReference>
<evidence type="ECO:0000313" key="2">
    <source>
        <dbReference type="EMBL" id="KEQ73746.1"/>
    </source>
</evidence>